<dbReference type="EMBL" id="SJDT01000001">
    <property type="protein sequence ID" value="TBW23748.1"/>
    <property type="molecule type" value="Genomic_DNA"/>
</dbReference>
<evidence type="ECO:0000313" key="4">
    <source>
        <dbReference type="EMBL" id="TBW23748.1"/>
    </source>
</evidence>
<dbReference type="AlphaFoldDB" id="A0A4Q9V2D4"/>
<name>A0A4Q9V2D4_9ACTO</name>
<evidence type="ECO:0000256" key="1">
    <source>
        <dbReference type="ARBA" id="ARBA00023002"/>
    </source>
</evidence>
<dbReference type="InterPro" id="IPR050463">
    <property type="entry name" value="Gfo/Idh/MocA_oxidrdct_glycsds"/>
</dbReference>
<dbReference type="Proteomes" id="UP000293036">
    <property type="component" value="Unassembled WGS sequence"/>
</dbReference>
<evidence type="ECO:0000313" key="5">
    <source>
        <dbReference type="Proteomes" id="UP000293036"/>
    </source>
</evidence>
<sequence>MTIKVGLVGAGWWAHDVHAPLHQSGEGTELVGVWARDSHKAASFAAEFGVKAFESFAELLSCCDAVDFAVPPHVQAPLAIEAAQAGKALILEKPLAPDLASALRMVEAIEENHTPHIVCFTRRYNHETVDFLDDVAALAVNGDILGMQGHYVHGGLLEGGILPPSGTWRHDFHGILMDLGPHALNLAAAALGKVTKVRAQSGRFVTITAEHESGVCSQIALSGSVDVNADDFTETVFADSGIAHFDVRGQDHAECWTNIHEEFVNAVHNGTPVTVDAREALHLQAILEAARDSHESGVTELVAHY</sequence>
<dbReference type="SUPFAM" id="SSF51735">
    <property type="entry name" value="NAD(P)-binding Rossmann-fold domains"/>
    <property type="match status" value="1"/>
</dbReference>
<dbReference type="GO" id="GO:0000166">
    <property type="term" value="F:nucleotide binding"/>
    <property type="evidence" value="ECO:0007669"/>
    <property type="project" value="InterPro"/>
</dbReference>
<evidence type="ECO:0000259" key="2">
    <source>
        <dbReference type="Pfam" id="PF01408"/>
    </source>
</evidence>
<keyword evidence="5" id="KW-1185">Reference proteome</keyword>
<protein>
    <submittedName>
        <fullName evidence="4">Gfo/Idh/MocA family oxidoreductase</fullName>
    </submittedName>
</protein>
<dbReference type="PANTHER" id="PTHR43818">
    <property type="entry name" value="BCDNA.GH03377"/>
    <property type="match status" value="1"/>
</dbReference>
<feature type="domain" description="Gfo/Idh/MocA-like oxidoreductase N-terminal" evidence="2">
    <location>
        <begin position="3"/>
        <end position="114"/>
    </location>
</feature>
<dbReference type="Pfam" id="PF22725">
    <property type="entry name" value="GFO_IDH_MocA_C3"/>
    <property type="match status" value="1"/>
</dbReference>
<dbReference type="PANTHER" id="PTHR43818:SF11">
    <property type="entry name" value="BCDNA.GH03377"/>
    <property type="match status" value="1"/>
</dbReference>
<dbReference type="GO" id="GO:0016491">
    <property type="term" value="F:oxidoreductase activity"/>
    <property type="evidence" value="ECO:0007669"/>
    <property type="project" value="UniProtKB-KW"/>
</dbReference>
<dbReference type="InterPro" id="IPR055170">
    <property type="entry name" value="GFO_IDH_MocA-like_dom"/>
</dbReference>
<evidence type="ECO:0000259" key="3">
    <source>
        <dbReference type="Pfam" id="PF22725"/>
    </source>
</evidence>
<dbReference type="Gene3D" id="3.40.50.720">
    <property type="entry name" value="NAD(P)-binding Rossmann-like Domain"/>
    <property type="match status" value="1"/>
</dbReference>
<dbReference type="InterPro" id="IPR036291">
    <property type="entry name" value="NAD(P)-bd_dom_sf"/>
</dbReference>
<feature type="domain" description="GFO/IDH/MocA-like oxidoreductase" evidence="3">
    <location>
        <begin position="142"/>
        <end position="209"/>
    </location>
</feature>
<dbReference type="SUPFAM" id="SSF55347">
    <property type="entry name" value="Glyceraldehyde-3-phosphate dehydrogenase-like, C-terminal domain"/>
    <property type="match status" value="1"/>
</dbReference>
<keyword evidence="1" id="KW-0560">Oxidoreductase</keyword>
<reference evidence="4 5" key="1">
    <citation type="submission" date="2019-02" db="EMBL/GenBank/DDBJ databases">
        <title>Arcanobacterium bovis sp. nov., isolated from the milk of a cow with mastitis.</title>
        <authorList>
            <person name="Sammra O."/>
            <person name="Foster G."/>
            <person name="Hassan A."/>
            <person name="Alssahen M."/>
            <person name="Laemmler C."/>
            <person name="Borowiak M."/>
            <person name="Malorny B."/>
            <person name="Abdulmawjood A."/>
        </authorList>
    </citation>
    <scope>NUCLEOTIDE SEQUENCE [LARGE SCALE GENOMIC DNA]</scope>
    <source>
        <strain evidence="4 5">C605018/01/1</strain>
    </source>
</reference>
<gene>
    <name evidence="4" type="ORF">EZJ44_01015</name>
</gene>
<dbReference type="OrthoDB" id="256869at2"/>
<accession>A0A4Q9V2D4</accession>
<dbReference type="Pfam" id="PF01408">
    <property type="entry name" value="GFO_IDH_MocA"/>
    <property type="match status" value="1"/>
</dbReference>
<dbReference type="RefSeq" id="WP_131279237.1">
    <property type="nucleotide sequence ID" value="NZ_JBHSLR010000009.1"/>
</dbReference>
<dbReference type="Gene3D" id="3.30.360.10">
    <property type="entry name" value="Dihydrodipicolinate Reductase, domain 2"/>
    <property type="match status" value="1"/>
</dbReference>
<organism evidence="4 5">
    <name type="scientific">Arcanobacterium bovis</name>
    <dbReference type="NCBI Taxonomy" id="2529275"/>
    <lineage>
        <taxon>Bacteria</taxon>
        <taxon>Bacillati</taxon>
        <taxon>Actinomycetota</taxon>
        <taxon>Actinomycetes</taxon>
        <taxon>Actinomycetales</taxon>
        <taxon>Actinomycetaceae</taxon>
        <taxon>Arcanobacterium</taxon>
    </lineage>
</organism>
<comment type="caution">
    <text evidence="4">The sequence shown here is derived from an EMBL/GenBank/DDBJ whole genome shotgun (WGS) entry which is preliminary data.</text>
</comment>
<dbReference type="InterPro" id="IPR000683">
    <property type="entry name" value="Gfo/Idh/MocA-like_OxRdtase_N"/>
</dbReference>
<proteinExistence type="predicted"/>